<feature type="region of interest" description="Disordered" evidence="1">
    <location>
        <begin position="1"/>
        <end position="63"/>
    </location>
</feature>
<evidence type="ECO:0000313" key="2">
    <source>
        <dbReference type="EMBL" id="OAG04960.1"/>
    </source>
</evidence>
<feature type="compositionally biased region" description="Polar residues" evidence="1">
    <location>
        <begin position="48"/>
        <end position="60"/>
    </location>
</feature>
<feature type="compositionally biased region" description="Basic and acidic residues" evidence="1">
    <location>
        <begin position="194"/>
        <end position="217"/>
    </location>
</feature>
<feature type="compositionally biased region" description="Acidic residues" evidence="1">
    <location>
        <begin position="132"/>
        <end position="141"/>
    </location>
</feature>
<protein>
    <submittedName>
        <fullName evidence="2">Uncharacterized protein</fullName>
    </submittedName>
</protein>
<dbReference type="RefSeq" id="XP_018035325.1">
    <property type="nucleotide sequence ID" value="XM_018180261.1"/>
</dbReference>
<gene>
    <name evidence="2" type="ORF">CC84DRAFT_1177089</name>
</gene>
<dbReference type="Proteomes" id="UP000077069">
    <property type="component" value="Unassembled WGS sequence"/>
</dbReference>
<name>A0A177CE11_9PLEO</name>
<dbReference type="AlphaFoldDB" id="A0A177CE11"/>
<feature type="compositionally biased region" description="Basic and acidic residues" evidence="1">
    <location>
        <begin position="142"/>
        <end position="153"/>
    </location>
</feature>
<accession>A0A177CE11</accession>
<dbReference type="GeneID" id="28763747"/>
<dbReference type="InParanoid" id="A0A177CE11"/>
<feature type="region of interest" description="Disordered" evidence="1">
    <location>
        <begin position="121"/>
        <end position="217"/>
    </location>
</feature>
<reference evidence="2 3" key="1">
    <citation type="submission" date="2016-05" db="EMBL/GenBank/DDBJ databases">
        <title>Comparative analysis of secretome profiles of manganese(II)-oxidizing ascomycete fungi.</title>
        <authorList>
            <consortium name="DOE Joint Genome Institute"/>
            <person name="Zeiner C.A."/>
            <person name="Purvine S.O."/>
            <person name="Zink E.M."/>
            <person name="Wu S."/>
            <person name="Pasa-Tolic L."/>
            <person name="Chaput D.L."/>
            <person name="Haridas S."/>
            <person name="Grigoriev I.V."/>
            <person name="Santelli C.M."/>
            <person name="Hansel C.M."/>
        </authorList>
    </citation>
    <scope>NUCLEOTIDE SEQUENCE [LARGE SCALE GENOMIC DNA]</scope>
    <source>
        <strain evidence="2 3">AP3s5-JAC2a</strain>
    </source>
</reference>
<organism evidence="2 3">
    <name type="scientific">Paraphaeosphaeria sporulosa</name>
    <dbReference type="NCBI Taxonomy" id="1460663"/>
    <lineage>
        <taxon>Eukaryota</taxon>
        <taxon>Fungi</taxon>
        <taxon>Dikarya</taxon>
        <taxon>Ascomycota</taxon>
        <taxon>Pezizomycotina</taxon>
        <taxon>Dothideomycetes</taxon>
        <taxon>Pleosporomycetidae</taxon>
        <taxon>Pleosporales</taxon>
        <taxon>Massarineae</taxon>
        <taxon>Didymosphaeriaceae</taxon>
        <taxon>Paraphaeosphaeria</taxon>
    </lineage>
</organism>
<keyword evidence="3" id="KW-1185">Reference proteome</keyword>
<sequence>MPPHHQKVNPPSSNARTLSVPVNKASSDTEQTTTSAQITHQSRMDNRNGASSKSPHSATEISHKPVARGYDKYGRYWYDRKILREEGLCFKCGEPYHRASDMNALGRIAVARTIARSPPLLTFQYGDAGTGGDDENESEYNDETRYHNEREREGESEDDGSESSEGSPRQEAFTSMPTPPPSQTSTDRPSGNRARSESPGKEKAAVHRWVERFESPR</sequence>
<proteinExistence type="predicted"/>
<evidence type="ECO:0000256" key="1">
    <source>
        <dbReference type="SAM" id="MobiDB-lite"/>
    </source>
</evidence>
<feature type="compositionally biased region" description="Polar residues" evidence="1">
    <location>
        <begin position="24"/>
        <end position="41"/>
    </location>
</feature>
<dbReference type="EMBL" id="KV441553">
    <property type="protein sequence ID" value="OAG04960.1"/>
    <property type="molecule type" value="Genomic_DNA"/>
</dbReference>
<evidence type="ECO:0000313" key="3">
    <source>
        <dbReference type="Proteomes" id="UP000077069"/>
    </source>
</evidence>